<name>A0ABD3XFG1_SINWO</name>
<sequence length="76" mass="8653">MNKLKNDYKVFLSKVAKEFLPQLDFLSKYADVVSILAKYESAVENIYIAKTSTKWINLNSLHPKIAKYISVVRGSA</sequence>
<dbReference type="Proteomes" id="UP001634394">
    <property type="component" value="Unassembled WGS sequence"/>
</dbReference>
<organism evidence="1 2">
    <name type="scientific">Sinanodonta woodiana</name>
    <name type="common">Chinese pond mussel</name>
    <name type="synonym">Anodonta woodiana</name>
    <dbReference type="NCBI Taxonomy" id="1069815"/>
    <lineage>
        <taxon>Eukaryota</taxon>
        <taxon>Metazoa</taxon>
        <taxon>Spiralia</taxon>
        <taxon>Lophotrochozoa</taxon>
        <taxon>Mollusca</taxon>
        <taxon>Bivalvia</taxon>
        <taxon>Autobranchia</taxon>
        <taxon>Heteroconchia</taxon>
        <taxon>Palaeoheterodonta</taxon>
        <taxon>Unionida</taxon>
        <taxon>Unionoidea</taxon>
        <taxon>Unionidae</taxon>
        <taxon>Unioninae</taxon>
        <taxon>Sinanodonta</taxon>
    </lineage>
</organism>
<accession>A0ABD3XFG1</accession>
<protein>
    <submittedName>
        <fullName evidence="1">Uncharacterized protein</fullName>
    </submittedName>
</protein>
<dbReference type="EMBL" id="JBJQND010000003">
    <property type="protein sequence ID" value="KAL3883733.1"/>
    <property type="molecule type" value="Genomic_DNA"/>
</dbReference>
<gene>
    <name evidence="1" type="ORF">ACJMK2_029968</name>
</gene>
<evidence type="ECO:0000313" key="2">
    <source>
        <dbReference type="Proteomes" id="UP001634394"/>
    </source>
</evidence>
<proteinExistence type="predicted"/>
<evidence type="ECO:0000313" key="1">
    <source>
        <dbReference type="EMBL" id="KAL3883733.1"/>
    </source>
</evidence>
<dbReference type="AlphaFoldDB" id="A0ABD3XFG1"/>
<keyword evidence="2" id="KW-1185">Reference proteome</keyword>
<comment type="caution">
    <text evidence="1">The sequence shown here is derived from an EMBL/GenBank/DDBJ whole genome shotgun (WGS) entry which is preliminary data.</text>
</comment>
<reference evidence="1 2" key="1">
    <citation type="submission" date="2024-11" db="EMBL/GenBank/DDBJ databases">
        <title>Chromosome-level genome assembly of the freshwater bivalve Anodonta woodiana.</title>
        <authorList>
            <person name="Chen X."/>
        </authorList>
    </citation>
    <scope>NUCLEOTIDE SEQUENCE [LARGE SCALE GENOMIC DNA]</scope>
    <source>
        <strain evidence="1">MN2024</strain>
        <tissue evidence="1">Gills</tissue>
    </source>
</reference>